<evidence type="ECO:0000256" key="1">
    <source>
        <dbReference type="SAM" id="Phobius"/>
    </source>
</evidence>
<keyword evidence="2" id="KW-1185">Reference proteome</keyword>
<feature type="transmembrane region" description="Helical" evidence="1">
    <location>
        <begin position="416"/>
        <end position="439"/>
    </location>
</feature>
<dbReference type="WBParaSite" id="nRc.2.0.1.t32379-RA">
    <property type="protein sequence ID" value="nRc.2.0.1.t32379-RA"/>
    <property type="gene ID" value="nRc.2.0.1.g32379"/>
</dbReference>
<keyword evidence="1" id="KW-0472">Membrane</keyword>
<name>A0A915K236_ROMCU</name>
<keyword evidence="1" id="KW-0812">Transmembrane</keyword>
<evidence type="ECO:0000313" key="3">
    <source>
        <dbReference type="WBParaSite" id="nRc.2.0.1.t32379-RA"/>
    </source>
</evidence>
<evidence type="ECO:0000313" key="2">
    <source>
        <dbReference type="Proteomes" id="UP000887565"/>
    </source>
</evidence>
<keyword evidence="1" id="KW-1133">Transmembrane helix</keyword>
<proteinExistence type="predicted"/>
<sequence length="565" mass="64126">MPSAAIFKCVPKLSAMEGDLLESIADSSSMDVQPLDLIFNHHFMNKVFFRENFHPLTNDYMIGFWLAAFLGTMVADRDRITDILFGTLGDHNGFKTLTILPQRADNGKNHILIRNFFFNSDSRQIKHGGLSTKEREQINFLLGENFEEKIVQYMIYDISDSCTNKTFEMRYQPYMELQMDIAAGDDDAPDQTPLEPDSLKQWQFLPALSQKCAFIISVFETEAGCLRNLSNKNLIYNLNVTVINPQGSLVASNSASYEEMLQTNFVRNLLLHLNFSDKEALDNIFDNFVQVVLGVVDVLKRNADSFTYILEGLFHDKSSYFEPKKQDHPRIEQLHSRSIYCIRIETGKKITQINFMNIDRVVGVILGASDTINAWQNYKNGDTSAFAIYNIFAGGVFFTTSLFSLTLGIMSLAGCAAVPAIGWIVFGVGTIFFMAGHIWKIIDDPAGFKKWVESVWEGTKSFFEDPKEFLRNKDADPALNSAIETMENNKMIKNVILAPICEESNCEHIHINLVEKKTIFKREYKPVKPNCPKVNIAKFMVAEKKIRSFLRPVSKNALLSARSTQ</sequence>
<dbReference type="Proteomes" id="UP000887565">
    <property type="component" value="Unplaced"/>
</dbReference>
<accession>A0A915K236</accession>
<protein>
    <submittedName>
        <fullName evidence="3">Uncharacterized protein</fullName>
    </submittedName>
</protein>
<reference evidence="3" key="1">
    <citation type="submission" date="2022-11" db="UniProtKB">
        <authorList>
            <consortium name="WormBaseParasite"/>
        </authorList>
    </citation>
    <scope>IDENTIFICATION</scope>
</reference>
<organism evidence="2 3">
    <name type="scientific">Romanomermis culicivorax</name>
    <name type="common">Nematode worm</name>
    <dbReference type="NCBI Taxonomy" id="13658"/>
    <lineage>
        <taxon>Eukaryota</taxon>
        <taxon>Metazoa</taxon>
        <taxon>Ecdysozoa</taxon>
        <taxon>Nematoda</taxon>
        <taxon>Enoplea</taxon>
        <taxon>Dorylaimia</taxon>
        <taxon>Mermithida</taxon>
        <taxon>Mermithoidea</taxon>
        <taxon>Mermithidae</taxon>
        <taxon>Romanomermis</taxon>
    </lineage>
</organism>
<feature type="transmembrane region" description="Helical" evidence="1">
    <location>
        <begin position="386"/>
        <end position="409"/>
    </location>
</feature>
<dbReference type="AlphaFoldDB" id="A0A915K236"/>